<comment type="caution">
    <text evidence="1">The sequence shown here is derived from an EMBL/GenBank/DDBJ whole genome shotgun (WGS) entry which is preliminary data.</text>
</comment>
<evidence type="ECO:0000313" key="2">
    <source>
        <dbReference type="Proteomes" id="UP000572907"/>
    </source>
</evidence>
<dbReference type="AlphaFoldDB" id="A0A7W5F5X3"/>
<protein>
    <submittedName>
        <fullName evidence="1">Uncharacterized protein</fullName>
    </submittedName>
</protein>
<gene>
    <name evidence="1" type="ORF">FHS41_007797</name>
</gene>
<organism evidence="1 2">
    <name type="scientific">Streptomyces violarus</name>
    <dbReference type="NCBI Taxonomy" id="67380"/>
    <lineage>
        <taxon>Bacteria</taxon>
        <taxon>Bacillati</taxon>
        <taxon>Actinomycetota</taxon>
        <taxon>Actinomycetes</taxon>
        <taxon>Kitasatosporales</taxon>
        <taxon>Streptomycetaceae</taxon>
        <taxon>Streptomyces</taxon>
    </lineage>
</organism>
<reference evidence="1 2" key="1">
    <citation type="submission" date="2020-08" db="EMBL/GenBank/DDBJ databases">
        <title>Genomic Encyclopedia of Type Strains, Phase III (KMG-III): the genomes of soil and plant-associated and newly described type strains.</title>
        <authorList>
            <person name="Whitman W."/>
        </authorList>
    </citation>
    <scope>NUCLEOTIDE SEQUENCE [LARGE SCALE GENOMIC DNA]</scope>
    <source>
        <strain evidence="1 2">CECT 3237</strain>
    </source>
</reference>
<keyword evidence="2" id="KW-1185">Reference proteome</keyword>
<dbReference type="RefSeq" id="WP_184599357.1">
    <property type="nucleotide sequence ID" value="NZ_BMUP01000004.1"/>
</dbReference>
<evidence type="ECO:0000313" key="1">
    <source>
        <dbReference type="EMBL" id="MBB3081242.1"/>
    </source>
</evidence>
<dbReference type="EMBL" id="JACHXE010000012">
    <property type="protein sequence ID" value="MBB3081242.1"/>
    <property type="molecule type" value="Genomic_DNA"/>
</dbReference>
<proteinExistence type="predicted"/>
<sequence>MDAPLDLLNSRPLVNVPALLAPGIVPLTRRRPDPADAGRTRDIDEFFAVTGKP</sequence>
<dbReference type="Proteomes" id="UP000572907">
    <property type="component" value="Unassembled WGS sequence"/>
</dbReference>
<accession>A0A7W5F5X3</accession>
<name>A0A7W5F5X3_9ACTN</name>